<feature type="transmembrane region" description="Helical" evidence="1">
    <location>
        <begin position="12"/>
        <end position="33"/>
    </location>
</feature>
<dbReference type="RefSeq" id="WP_413781988.1">
    <property type="nucleotide sequence ID" value="NZ_JAUOZS010000001.1"/>
</dbReference>
<evidence type="ECO:0000313" key="3">
    <source>
        <dbReference type="Proteomes" id="UP001254848"/>
    </source>
</evidence>
<organism evidence="2 3">
    <name type="scientific">Anaeroselena agilis</name>
    <dbReference type="NCBI Taxonomy" id="3063788"/>
    <lineage>
        <taxon>Bacteria</taxon>
        <taxon>Bacillati</taxon>
        <taxon>Bacillota</taxon>
        <taxon>Negativicutes</taxon>
        <taxon>Acetonemataceae</taxon>
        <taxon>Anaeroselena</taxon>
    </lineage>
</organism>
<sequence length="356" mass="39132">MAIKHAVGGKVLQVIITLLGAGFILQAVISLTLGQIGERGTAAVTHIRRELGERNETTPNRYTFILAYTFQTPDGRTITDSTRRIGGPLYVKATGRQTVPVRYLKAFPMVNTLEENARPSWGKAASLAVGALLIFAANRPRRKVKIIGTEAPDKTMPASAALPAAGGVASGTIGYSAKIDHPAFACYINNANRWSLLFAVILAAAAVAGFYVYGETSREMANPEALYIGLGIGGMFLAIAAWQIIGRHRSKTWDGVVVDKKIERKRSRRSDEDDWRTSYTVVIRSDGGETHIIGGEDDDTLYNYYRIGDRVRHHKGLNSFEKYDKSQDTVIFCNACASLNDIRDDRCFRCKCPLLK</sequence>
<reference evidence="2 3" key="1">
    <citation type="submission" date="2023-07" db="EMBL/GenBank/DDBJ databases">
        <title>The novel representative of Negativicutes class, Anaeroselena agilis gen. nov. sp. nov.</title>
        <authorList>
            <person name="Prokofeva M.I."/>
            <person name="Elcheninov A.G."/>
            <person name="Klyukina A."/>
            <person name="Kublanov I.V."/>
            <person name="Frolov E.N."/>
            <person name="Podosokorskaya O.A."/>
        </authorList>
    </citation>
    <scope>NUCLEOTIDE SEQUENCE [LARGE SCALE GENOMIC DNA]</scope>
    <source>
        <strain evidence="2 3">4137-cl</strain>
    </source>
</reference>
<feature type="transmembrane region" description="Helical" evidence="1">
    <location>
        <begin position="194"/>
        <end position="213"/>
    </location>
</feature>
<comment type="caution">
    <text evidence="2">The sequence shown here is derived from an EMBL/GenBank/DDBJ whole genome shotgun (WGS) entry which is preliminary data.</text>
</comment>
<gene>
    <name evidence="2" type="ORF">Q4T40_20090</name>
</gene>
<evidence type="ECO:0000256" key="1">
    <source>
        <dbReference type="SAM" id="Phobius"/>
    </source>
</evidence>
<dbReference type="EMBL" id="JAUOZS010000001">
    <property type="protein sequence ID" value="MDT8903534.1"/>
    <property type="molecule type" value="Genomic_DNA"/>
</dbReference>
<accession>A0ABU3P3C1</accession>
<dbReference type="Proteomes" id="UP001254848">
    <property type="component" value="Unassembled WGS sequence"/>
</dbReference>
<keyword evidence="3" id="KW-1185">Reference proteome</keyword>
<evidence type="ECO:0000313" key="2">
    <source>
        <dbReference type="EMBL" id="MDT8903534.1"/>
    </source>
</evidence>
<feature type="transmembrane region" description="Helical" evidence="1">
    <location>
        <begin position="225"/>
        <end position="245"/>
    </location>
</feature>
<proteinExistence type="predicted"/>
<keyword evidence="1" id="KW-0472">Membrane</keyword>
<evidence type="ECO:0008006" key="4">
    <source>
        <dbReference type="Google" id="ProtNLM"/>
    </source>
</evidence>
<keyword evidence="1" id="KW-1133">Transmembrane helix</keyword>
<protein>
    <recommendedName>
        <fullName evidence="4">DUF3592 domain-containing protein</fullName>
    </recommendedName>
</protein>
<name>A0ABU3P3C1_9FIRM</name>
<keyword evidence="1" id="KW-0812">Transmembrane</keyword>